<dbReference type="OMA" id="IGFVWSI"/>
<dbReference type="RefSeq" id="XP_009523180.1">
    <property type="nucleotide sequence ID" value="XM_009524885.1"/>
</dbReference>
<gene>
    <name evidence="2" type="ORF">PHYSODRAFT_298582</name>
</gene>
<dbReference type="InParanoid" id="G4Z8Z6"/>
<sequence>MKRLLSLGRRPAPLRRCFSSAASTTTSSSSTPVVPKSDRDRQFLAALQVFNRLEGHFTVPFEFVVPLPASDAEAETSPWPRETWGMDLGNRLRLFTRGRCSPFKCALLRTIGFPYDDWKSYVWEVQIIPSLKVFQELEGHLFVRQSFQIPVGDERWPRAAWGIKLGSQCQLLRRDVEDGLSEQRKQQLDDMGFVWSDAQWKWRMQFLRAMETYRQLYGHCSVHHTFKVPADDPQWPEVSWGYRLGHVVAKVKANLEEQALTPREMADLRNINFFEDGLSYEIWRDALMPALELYPALFDGDVFIPEDFVVPSEAPWPERAWGIKLGYIVKTINSRRIFREEMQQDKQRLKELGYAWESLFGKWAKELLPALRIYKAKFGHCDVPSWWVVPTNDESWPKTLRGYQLGKQVVRIRRNGRTSTDAIDVLPELEAIGFKFNAFESYFVDRVLPALEVYAEIYGDTHVPQGFIVPSEGRWPQPSWGTKLGHTVRNIRNRHQHAQQVEMYRDRLDKIGFVWSIYKSTAATRRDIVDPSVKVYKEINGEDAEVPRNFVVPADDPRYPEVAKNFELGAWLFQFNRRTTGLLPFQTQEGKKKAASASEKHRHAHPLGGGKLTPHAEQYWKDVLLAAFQAYAKLHGSCEDMDGSFLVPSEDPYPQSAWGLNLGLRLRHLRHGNRYAKEVAKYKDELLELGTFCQIADLAQNATRDDNNL</sequence>
<reference evidence="2 3" key="1">
    <citation type="journal article" date="2006" name="Science">
        <title>Phytophthora genome sequences uncover evolutionary origins and mechanisms of pathogenesis.</title>
        <authorList>
            <person name="Tyler B.M."/>
            <person name="Tripathy S."/>
            <person name="Zhang X."/>
            <person name="Dehal P."/>
            <person name="Jiang R.H."/>
            <person name="Aerts A."/>
            <person name="Arredondo F.D."/>
            <person name="Baxter L."/>
            <person name="Bensasson D."/>
            <person name="Beynon J.L."/>
            <person name="Chapman J."/>
            <person name="Damasceno C.M."/>
            <person name="Dorrance A.E."/>
            <person name="Dou D."/>
            <person name="Dickerman A.W."/>
            <person name="Dubchak I.L."/>
            <person name="Garbelotto M."/>
            <person name="Gijzen M."/>
            <person name="Gordon S.G."/>
            <person name="Govers F."/>
            <person name="Grunwald N.J."/>
            <person name="Huang W."/>
            <person name="Ivors K.L."/>
            <person name="Jones R.W."/>
            <person name="Kamoun S."/>
            <person name="Krampis K."/>
            <person name="Lamour K.H."/>
            <person name="Lee M.K."/>
            <person name="McDonald W.H."/>
            <person name="Medina M."/>
            <person name="Meijer H.J."/>
            <person name="Nordberg E.K."/>
            <person name="Maclean D.J."/>
            <person name="Ospina-Giraldo M.D."/>
            <person name="Morris P.F."/>
            <person name="Phuntumart V."/>
            <person name="Putnam N.H."/>
            <person name="Rash S."/>
            <person name="Rose J.K."/>
            <person name="Sakihama Y."/>
            <person name="Salamov A.A."/>
            <person name="Savidor A."/>
            <person name="Scheuring C.F."/>
            <person name="Smith B.M."/>
            <person name="Sobral B.W."/>
            <person name="Terry A."/>
            <person name="Torto-Alalibo T.A."/>
            <person name="Win J."/>
            <person name="Xu Z."/>
            <person name="Zhang H."/>
            <person name="Grigoriev I.V."/>
            <person name="Rokhsar D.S."/>
            <person name="Boore J.L."/>
        </authorList>
    </citation>
    <scope>NUCLEOTIDE SEQUENCE [LARGE SCALE GENOMIC DNA]</scope>
    <source>
        <strain evidence="2 3">P6497</strain>
    </source>
</reference>
<dbReference type="AlphaFoldDB" id="G4Z8Z6"/>
<dbReference type="KEGG" id="psoj:PHYSODRAFT_298582"/>
<dbReference type="PANTHER" id="PTHR37066">
    <property type="entry name" value="HELICASE-ASSOCIATED"/>
    <property type="match status" value="1"/>
</dbReference>
<dbReference type="Proteomes" id="UP000002640">
    <property type="component" value="Unassembled WGS sequence"/>
</dbReference>
<organism evidence="2 3">
    <name type="scientific">Phytophthora sojae (strain P6497)</name>
    <name type="common">Soybean stem and root rot agent</name>
    <name type="synonym">Phytophthora megasperma f. sp. glycines</name>
    <dbReference type="NCBI Taxonomy" id="1094619"/>
    <lineage>
        <taxon>Eukaryota</taxon>
        <taxon>Sar</taxon>
        <taxon>Stramenopiles</taxon>
        <taxon>Oomycota</taxon>
        <taxon>Peronosporomycetes</taxon>
        <taxon>Peronosporales</taxon>
        <taxon>Peronosporaceae</taxon>
        <taxon>Phytophthora</taxon>
    </lineage>
</organism>
<evidence type="ECO:0000313" key="3">
    <source>
        <dbReference type="Proteomes" id="UP000002640"/>
    </source>
</evidence>
<evidence type="ECO:0000313" key="2">
    <source>
        <dbReference type="EMBL" id="EGZ20463.1"/>
    </source>
</evidence>
<name>G4Z8Z6_PHYSP</name>
<dbReference type="GeneID" id="20641629"/>
<keyword evidence="3" id="KW-1185">Reference proteome</keyword>
<proteinExistence type="predicted"/>
<feature type="region of interest" description="Disordered" evidence="1">
    <location>
        <begin position="589"/>
        <end position="611"/>
    </location>
</feature>
<evidence type="ECO:0000256" key="1">
    <source>
        <dbReference type="SAM" id="MobiDB-lite"/>
    </source>
</evidence>
<accession>G4Z8Z6</accession>
<protein>
    <submittedName>
        <fullName evidence="2">Uncharacterized protein</fullName>
    </submittedName>
</protein>
<dbReference type="EMBL" id="JH159153">
    <property type="protein sequence ID" value="EGZ20463.1"/>
    <property type="molecule type" value="Genomic_DNA"/>
</dbReference>
<dbReference type="PANTHER" id="PTHR37066:SF1">
    <property type="entry name" value="LNS2_PITP DOMAIN-CONTAINING PROTEIN"/>
    <property type="match status" value="1"/>
</dbReference>